<accession>A0AA85BDK6</accession>
<dbReference type="WBParaSite" id="SMTH1_43800.1">
    <property type="protein sequence ID" value="SMTH1_43800.1"/>
    <property type="gene ID" value="SMTH1_43800"/>
</dbReference>
<protein>
    <submittedName>
        <fullName evidence="3">Uncharacterized protein</fullName>
    </submittedName>
</protein>
<feature type="region of interest" description="Disordered" evidence="1">
    <location>
        <begin position="268"/>
        <end position="289"/>
    </location>
</feature>
<name>A0AA85BDK6_9TREM</name>
<evidence type="ECO:0000313" key="3">
    <source>
        <dbReference type="WBParaSite" id="SMTH1_43800.1"/>
    </source>
</evidence>
<evidence type="ECO:0000313" key="2">
    <source>
        <dbReference type="Proteomes" id="UP000050791"/>
    </source>
</evidence>
<reference evidence="3" key="1">
    <citation type="submission" date="2023-11" db="UniProtKB">
        <authorList>
            <consortium name="WormBaseParasite"/>
        </authorList>
    </citation>
    <scope>IDENTIFICATION</scope>
</reference>
<sequence length="320" mass="36439">MEKRSSVVSAVSTKKLTRDVDIASLDRYRYLVMPKESNVKNPMDHSQFGSMEFHKHKLDLSDLQAFKRQKWNTLRKKKTGHGLTRGLTLRTHNSLHADHYTNEYNFVNTQPIGSQSIPTDRKSTKTCLRPSSSVTEDFLPIRTQGGDHTKMTQEPIVVRRRRFSNEPGASSSHIAKIDSVYFDAEDTSSNVPFSKNILANNNMTNSINTKSDLNNRQSNSRISDECSDDWGDPCGSLDVDDDLYHDADELNNIESDNTDSLYTSHTMQTGETNVDHTRSSTIRPPTPPPRQMHILHDEKNLEFHPSVEQVLDKRKILLNL</sequence>
<feature type="compositionally biased region" description="Polar residues" evidence="1">
    <location>
        <begin position="206"/>
        <end position="221"/>
    </location>
</feature>
<feature type="region of interest" description="Disordered" evidence="1">
    <location>
        <begin position="111"/>
        <end position="131"/>
    </location>
</feature>
<dbReference type="AlphaFoldDB" id="A0AA85BDK6"/>
<evidence type="ECO:0000256" key="1">
    <source>
        <dbReference type="SAM" id="MobiDB-lite"/>
    </source>
</evidence>
<proteinExistence type="predicted"/>
<dbReference type="Proteomes" id="UP000050791">
    <property type="component" value="Unassembled WGS sequence"/>
</dbReference>
<organism evidence="2 3">
    <name type="scientific">Schistosoma mattheei</name>
    <dbReference type="NCBI Taxonomy" id="31246"/>
    <lineage>
        <taxon>Eukaryota</taxon>
        <taxon>Metazoa</taxon>
        <taxon>Spiralia</taxon>
        <taxon>Lophotrochozoa</taxon>
        <taxon>Platyhelminthes</taxon>
        <taxon>Trematoda</taxon>
        <taxon>Digenea</taxon>
        <taxon>Strigeidida</taxon>
        <taxon>Schistosomatoidea</taxon>
        <taxon>Schistosomatidae</taxon>
        <taxon>Schistosoma</taxon>
    </lineage>
</organism>
<feature type="region of interest" description="Disordered" evidence="1">
    <location>
        <begin position="206"/>
        <end position="227"/>
    </location>
</feature>